<reference evidence="1" key="1">
    <citation type="submission" date="2023-10" db="EMBL/GenBank/DDBJ databases">
        <title>Chromosome-level genome of the transformable northern wattle, Acacia crassicarpa.</title>
        <authorList>
            <person name="Massaro I."/>
            <person name="Sinha N.R."/>
            <person name="Poethig S."/>
            <person name="Leichty A.R."/>
        </authorList>
    </citation>
    <scope>NUCLEOTIDE SEQUENCE</scope>
    <source>
        <strain evidence="1">Acra3RX</strain>
        <tissue evidence="1">Leaf</tissue>
    </source>
</reference>
<evidence type="ECO:0000313" key="2">
    <source>
        <dbReference type="Proteomes" id="UP001293593"/>
    </source>
</evidence>
<gene>
    <name evidence="1" type="ORF">QN277_025990</name>
</gene>
<accession>A0AAE1JAC4</accession>
<dbReference type="PANTHER" id="PTHR36067">
    <property type="entry name" value="EXPRESSED PROTEIN"/>
    <property type="match status" value="1"/>
</dbReference>
<organism evidence="1 2">
    <name type="scientific">Acacia crassicarpa</name>
    <name type="common">northern wattle</name>
    <dbReference type="NCBI Taxonomy" id="499986"/>
    <lineage>
        <taxon>Eukaryota</taxon>
        <taxon>Viridiplantae</taxon>
        <taxon>Streptophyta</taxon>
        <taxon>Embryophyta</taxon>
        <taxon>Tracheophyta</taxon>
        <taxon>Spermatophyta</taxon>
        <taxon>Magnoliopsida</taxon>
        <taxon>eudicotyledons</taxon>
        <taxon>Gunneridae</taxon>
        <taxon>Pentapetalae</taxon>
        <taxon>rosids</taxon>
        <taxon>fabids</taxon>
        <taxon>Fabales</taxon>
        <taxon>Fabaceae</taxon>
        <taxon>Caesalpinioideae</taxon>
        <taxon>mimosoid clade</taxon>
        <taxon>Acacieae</taxon>
        <taxon>Acacia</taxon>
    </lineage>
</organism>
<proteinExistence type="predicted"/>
<dbReference type="PANTHER" id="PTHR36067:SF1">
    <property type="entry name" value="EXPRESSED PROTEIN"/>
    <property type="match status" value="1"/>
</dbReference>
<comment type="caution">
    <text evidence="1">The sequence shown here is derived from an EMBL/GenBank/DDBJ whole genome shotgun (WGS) entry which is preliminary data.</text>
</comment>
<sequence length="86" mass="9649">MADIAMLVAEEYERRVRSAKRAAGGGGGSGGLSDSDERRRFEMVYTVAQGLKHKFDEEKSQILSYNWVWEPRTQFSVAASHSFFSA</sequence>
<dbReference type="Proteomes" id="UP001293593">
    <property type="component" value="Unassembled WGS sequence"/>
</dbReference>
<protein>
    <submittedName>
        <fullName evidence="1">Uncharacterized protein</fullName>
    </submittedName>
</protein>
<dbReference type="AlphaFoldDB" id="A0AAE1JAC4"/>
<dbReference type="EMBL" id="JAWXYG010000008">
    <property type="protein sequence ID" value="KAK4264868.1"/>
    <property type="molecule type" value="Genomic_DNA"/>
</dbReference>
<keyword evidence="2" id="KW-1185">Reference proteome</keyword>
<evidence type="ECO:0000313" key="1">
    <source>
        <dbReference type="EMBL" id="KAK4264868.1"/>
    </source>
</evidence>
<name>A0AAE1JAC4_9FABA</name>